<name>A0A3B0W0G7_9ZZZZ</name>
<feature type="transmembrane region" description="Helical" evidence="2">
    <location>
        <begin position="26"/>
        <end position="46"/>
    </location>
</feature>
<feature type="transmembrane region" description="Helical" evidence="2">
    <location>
        <begin position="71"/>
        <end position="90"/>
    </location>
</feature>
<dbReference type="NCBIfam" id="NF008528">
    <property type="entry name" value="PRK11463.1-2"/>
    <property type="match status" value="1"/>
</dbReference>
<dbReference type="Pfam" id="PF04186">
    <property type="entry name" value="FxsA"/>
    <property type="match status" value="1"/>
</dbReference>
<evidence type="ECO:0000313" key="3">
    <source>
        <dbReference type="EMBL" id="VAW46050.1"/>
    </source>
</evidence>
<gene>
    <name evidence="3" type="ORF">MNBD_GAMMA03-187</name>
</gene>
<dbReference type="AlphaFoldDB" id="A0A3B0W0G7"/>
<evidence type="ECO:0000256" key="2">
    <source>
        <dbReference type="SAM" id="Phobius"/>
    </source>
</evidence>
<dbReference type="InterPro" id="IPR007313">
    <property type="entry name" value="FxsA"/>
</dbReference>
<sequence>MRILFLLLFIVPLIELYFLIQVGNVIGALPTVLLTILTAVMGIALMRAQGLAIMQKAQLAMNEGRVPQTEVMEGVFIFLGGVFLFFPGLISDSIGFLFLIPFVRQFLIAQSLKGMASKAQYRYRSSKGDYYEGEWTEGVEPERKKLPSDVIEGEIEKPKKPLP</sequence>
<protein>
    <recommendedName>
        <fullName evidence="4">FxsA protein</fullName>
    </recommendedName>
</protein>
<dbReference type="EMBL" id="UOFC01000085">
    <property type="protein sequence ID" value="VAW46050.1"/>
    <property type="molecule type" value="Genomic_DNA"/>
</dbReference>
<evidence type="ECO:0000256" key="1">
    <source>
        <dbReference type="SAM" id="MobiDB-lite"/>
    </source>
</evidence>
<accession>A0A3B0W0G7</accession>
<organism evidence="3">
    <name type="scientific">hydrothermal vent metagenome</name>
    <dbReference type="NCBI Taxonomy" id="652676"/>
    <lineage>
        <taxon>unclassified sequences</taxon>
        <taxon>metagenomes</taxon>
        <taxon>ecological metagenomes</taxon>
    </lineage>
</organism>
<dbReference type="PANTHER" id="PTHR35335">
    <property type="entry name" value="UPF0716 PROTEIN FXSA"/>
    <property type="match status" value="1"/>
</dbReference>
<keyword evidence="2" id="KW-0472">Membrane</keyword>
<proteinExistence type="predicted"/>
<keyword evidence="2" id="KW-0812">Transmembrane</keyword>
<evidence type="ECO:0008006" key="4">
    <source>
        <dbReference type="Google" id="ProtNLM"/>
    </source>
</evidence>
<keyword evidence="2" id="KW-1133">Transmembrane helix</keyword>
<reference evidence="3" key="1">
    <citation type="submission" date="2018-06" db="EMBL/GenBank/DDBJ databases">
        <authorList>
            <person name="Zhirakovskaya E."/>
        </authorList>
    </citation>
    <scope>NUCLEOTIDE SEQUENCE</scope>
</reference>
<dbReference type="GO" id="GO:0016020">
    <property type="term" value="C:membrane"/>
    <property type="evidence" value="ECO:0007669"/>
    <property type="project" value="InterPro"/>
</dbReference>
<feature type="region of interest" description="Disordered" evidence="1">
    <location>
        <begin position="134"/>
        <end position="163"/>
    </location>
</feature>
<dbReference type="PANTHER" id="PTHR35335:SF1">
    <property type="entry name" value="UPF0716 PROTEIN FXSA"/>
    <property type="match status" value="1"/>
</dbReference>
<feature type="compositionally biased region" description="Basic and acidic residues" evidence="1">
    <location>
        <begin position="154"/>
        <end position="163"/>
    </location>
</feature>